<feature type="transmembrane region" description="Helical" evidence="8">
    <location>
        <begin position="83"/>
        <end position="101"/>
    </location>
</feature>
<dbReference type="EMBL" id="VOSC01000033">
    <property type="protein sequence ID" value="TXE06093.1"/>
    <property type="molecule type" value="Genomic_DNA"/>
</dbReference>
<dbReference type="Gene3D" id="1.20.1250.20">
    <property type="entry name" value="MFS general substrate transporter like domains"/>
    <property type="match status" value="2"/>
</dbReference>
<feature type="transmembrane region" description="Helical" evidence="8">
    <location>
        <begin position="337"/>
        <end position="359"/>
    </location>
</feature>
<evidence type="ECO:0000313" key="9">
    <source>
        <dbReference type="EMBL" id="TXE06093.1"/>
    </source>
</evidence>
<evidence type="ECO:0000256" key="7">
    <source>
        <dbReference type="ARBA" id="ARBA00023136"/>
    </source>
</evidence>
<keyword evidence="4" id="KW-1003">Cell membrane</keyword>
<feature type="transmembrane region" description="Helical" evidence="8">
    <location>
        <begin position="198"/>
        <end position="216"/>
    </location>
</feature>
<evidence type="ECO:0000313" key="10">
    <source>
        <dbReference type="Proteomes" id="UP000321790"/>
    </source>
</evidence>
<keyword evidence="10" id="KW-1185">Reference proteome</keyword>
<dbReference type="NCBIfam" id="TIGR01272">
    <property type="entry name" value="gluP"/>
    <property type="match status" value="1"/>
</dbReference>
<gene>
    <name evidence="9" type="ORF">FUA26_14020</name>
</gene>
<dbReference type="InterPro" id="IPR050375">
    <property type="entry name" value="MFS_TsgA-like"/>
</dbReference>
<feature type="transmembrane region" description="Helical" evidence="8">
    <location>
        <begin position="285"/>
        <end position="305"/>
    </location>
</feature>
<dbReference type="GO" id="GO:0055056">
    <property type="term" value="F:D-glucose transmembrane transporter activity"/>
    <property type="evidence" value="ECO:0007669"/>
    <property type="project" value="InterPro"/>
</dbReference>
<comment type="caution">
    <text evidence="9">The sequence shown here is derived from an EMBL/GenBank/DDBJ whole genome shotgun (WGS) entry which is preliminary data.</text>
</comment>
<feature type="transmembrane region" description="Helical" evidence="8">
    <location>
        <begin position="247"/>
        <end position="273"/>
    </location>
</feature>
<evidence type="ECO:0000256" key="5">
    <source>
        <dbReference type="ARBA" id="ARBA00022692"/>
    </source>
</evidence>
<name>A0A5C7AF35_9FLAO</name>
<evidence type="ECO:0000256" key="6">
    <source>
        <dbReference type="ARBA" id="ARBA00022989"/>
    </source>
</evidence>
<feature type="transmembrane region" description="Helical" evidence="8">
    <location>
        <begin position="312"/>
        <end position="331"/>
    </location>
</feature>
<proteinExistence type="inferred from homology"/>
<reference evidence="10" key="1">
    <citation type="submission" date="2019-08" db="EMBL/GenBank/DDBJ databases">
        <title>Seonamhaeicola sediminis sp. nov., isolated from marine sediment.</title>
        <authorList>
            <person name="Cao W.R."/>
        </authorList>
    </citation>
    <scope>NUCLEOTIDE SEQUENCE [LARGE SCALE GENOMIC DNA]</scope>
    <source>
        <strain evidence="10">Gy8</strain>
    </source>
</reference>
<comment type="similarity">
    <text evidence="3">Belongs to the major facilitator superfamily. FHS transporter (TC 2.A.1.7) family.</text>
</comment>
<dbReference type="PANTHER" id="PTHR43702:SF12">
    <property type="entry name" value="N-ACETYL GLUCOSAMINE TRANSPORTER NAGP"/>
    <property type="match status" value="1"/>
</dbReference>
<evidence type="ECO:0000256" key="3">
    <source>
        <dbReference type="ARBA" id="ARBA00009120"/>
    </source>
</evidence>
<comment type="subcellular location">
    <subcellularLocation>
        <location evidence="2">Cell inner membrane</location>
        <topology evidence="2">Multi-pass membrane protein</topology>
    </subcellularLocation>
</comment>
<dbReference type="InterPro" id="IPR036259">
    <property type="entry name" value="MFS_trans_sf"/>
</dbReference>
<protein>
    <submittedName>
        <fullName evidence="9">Sugar MFS transporter</fullName>
    </submittedName>
</protein>
<dbReference type="OrthoDB" id="9795150at2"/>
<feature type="transmembrane region" description="Helical" evidence="8">
    <location>
        <begin position="145"/>
        <end position="168"/>
    </location>
</feature>
<sequence>MSNVHTSANTKTNYTLPIIIIASLFFIFGFVTWINGALIPFMKTINELTEAQSYLVASASYISFVVMALPASFIITKLEYKKSMSLGLMVMGIGALVFIPAANARTYWLFLTGIFIQGAGMTLLQTASNPYITILGPIESGAKRIAIMGIANKIAGALGSVIFGAILLSGIDGVKEKLAIADVSEKEILLNTMTDSVVTPYIIMAIVLFLLGALILKAPLPNVENTSAEVDNNEKTTKTSIFQFPNLWFGVLALFVYVGVEVIAGDTIISYGIALNIPADEAKYFTLFTLMAMVATYVLGVILIPKYVSQSLALRASAILGVILSLCIVFTTGFTSVLLVAALGIANALVWPAVWPLALNGLGKFTKTASALLIMAISGGAIIPPLYGAIVDGRKDTLLTEGINETTAAVEAANNGYWILLPCYFIILFYAFWGYKIGVAKKS</sequence>
<feature type="transmembrane region" description="Helical" evidence="8">
    <location>
        <begin position="12"/>
        <end position="34"/>
    </location>
</feature>
<dbReference type="GO" id="GO:0005886">
    <property type="term" value="C:plasma membrane"/>
    <property type="evidence" value="ECO:0007669"/>
    <property type="project" value="UniProtKB-SubCell"/>
</dbReference>
<feature type="transmembrane region" description="Helical" evidence="8">
    <location>
        <begin position="416"/>
        <end position="435"/>
    </location>
</feature>
<evidence type="ECO:0000256" key="1">
    <source>
        <dbReference type="ARBA" id="ARBA00003321"/>
    </source>
</evidence>
<keyword evidence="6 8" id="KW-1133">Transmembrane helix</keyword>
<dbReference type="AlphaFoldDB" id="A0A5C7AF35"/>
<dbReference type="InterPro" id="IPR005964">
    <property type="entry name" value="Glc/Gal_transptr_bac"/>
</dbReference>
<organism evidence="9 10">
    <name type="scientific">Seonamhaeicola algicola</name>
    <dbReference type="NCBI Taxonomy" id="1719036"/>
    <lineage>
        <taxon>Bacteria</taxon>
        <taxon>Pseudomonadati</taxon>
        <taxon>Bacteroidota</taxon>
        <taxon>Flavobacteriia</taxon>
        <taxon>Flavobacteriales</taxon>
        <taxon>Flavobacteriaceae</taxon>
    </lineage>
</organism>
<keyword evidence="5 8" id="KW-0812">Transmembrane</keyword>
<evidence type="ECO:0000256" key="8">
    <source>
        <dbReference type="SAM" id="Phobius"/>
    </source>
</evidence>
<dbReference type="GO" id="GO:1904659">
    <property type="term" value="P:D-glucose transmembrane transport"/>
    <property type="evidence" value="ECO:0007669"/>
    <property type="project" value="InterPro"/>
</dbReference>
<dbReference type="SUPFAM" id="SSF103473">
    <property type="entry name" value="MFS general substrate transporter"/>
    <property type="match status" value="1"/>
</dbReference>
<dbReference type="Proteomes" id="UP000321790">
    <property type="component" value="Unassembled WGS sequence"/>
</dbReference>
<dbReference type="PANTHER" id="PTHR43702">
    <property type="entry name" value="L-FUCOSE-PROTON SYMPORTER"/>
    <property type="match status" value="1"/>
</dbReference>
<dbReference type="CDD" id="cd17394">
    <property type="entry name" value="MFS_FucP_like"/>
    <property type="match status" value="1"/>
</dbReference>
<accession>A0A5C7AF35</accession>
<feature type="transmembrane region" description="Helical" evidence="8">
    <location>
        <begin position="54"/>
        <end position="76"/>
    </location>
</feature>
<dbReference type="GO" id="GO:0005354">
    <property type="term" value="F:galactose transmembrane transporter activity"/>
    <property type="evidence" value="ECO:0007669"/>
    <property type="project" value="InterPro"/>
</dbReference>
<evidence type="ECO:0000256" key="4">
    <source>
        <dbReference type="ARBA" id="ARBA00022475"/>
    </source>
</evidence>
<keyword evidence="7 8" id="KW-0472">Membrane</keyword>
<comment type="function">
    <text evidence="1">Intake of glucose and galactose.</text>
</comment>
<feature type="transmembrane region" description="Helical" evidence="8">
    <location>
        <begin position="107"/>
        <end position="124"/>
    </location>
</feature>
<evidence type="ECO:0000256" key="2">
    <source>
        <dbReference type="ARBA" id="ARBA00004429"/>
    </source>
</evidence>
<dbReference type="RefSeq" id="WP_147137457.1">
    <property type="nucleotide sequence ID" value="NZ_VOSC01000033.1"/>
</dbReference>
<feature type="transmembrane region" description="Helical" evidence="8">
    <location>
        <begin position="371"/>
        <end position="390"/>
    </location>
</feature>
<dbReference type="InterPro" id="IPR011701">
    <property type="entry name" value="MFS"/>
</dbReference>
<dbReference type="Pfam" id="PF07690">
    <property type="entry name" value="MFS_1"/>
    <property type="match status" value="1"/>
</dbReference>